<feature type="binding site" evidence="2">
    <location>
        <position position="61"/>
    </location>
    <ligand>
        <name>Fe cation</name>
        <dbReference type="ChEBI" id="CHEBI:24875"/>
    </ligand>
</feature>
<dbReference type="InterPro" id="IPR008778">
    <property type="entry name" value="Pirin_C_dom"/>
</dbReference>
<gene>
    <name evidence="6" type="ORF">COR50_13740</name>
</gene>
<proteinExistence type="inferred from homology"/>
<feature type="binding site" evidence="2">
    <location>
        <position position="107"/>
    </location>
    <ligand>
        <name>Fe cation</name>
        <dbReference type="ChEBI" id="CHEBI:24875"/>
    </ligand>
</feature>
<dbReference type="Proteomes" id="UP000220133">
    <property type="component" value="Chromosome"/>
</dbReference>
<dbReference type="Pfam" id="PF02678">
    <property type="entry name" value="Pirin"/>
    <property type="match status" value="1"/>
</dbReference>
<dbReference type="OrthoDB" id="321327at2"/>
<comment type="similarity">
    <text evidence="1 3">Belongs to the pirin family.</text>
</comment>
<dbReference type="CDD" id="cd02909">
    <property type="entry name" value="cupin_pirin_N"/>
    <property type="match status" value="1"/>
</dbReference>
<dbReference type="PIRSF" id="PIRSF006232">
    <property type="entry name" value="Pirin"/>
    <property type="match status" value="1"/>
</dbReference>
<dbReference type="InterPro" id="IPR014710">
    <property type="entry name" value="RmlC-like_jellyroll"/>
</dbReference>
<dbReference type="CDD" id="cd02247">
    <property type="entry name" value="cupin_pirin_C"/>
    <property type="match status" value="1"/>
</dbReference>
<comment type="cofactor">
    <cofactor evidence="2">
        <name>Fe cation</name>
        <dbReference type="ChEBI" id="CHEBI:24875"/>
    </cofactor>
    <text evidence="2">Binds 1 Fe cation per subunit.</text>
</comment>
<feature type="domain" description="Pirin N-terminal" evidence="4">
    <location>
        <begin position="27"/>
        <end position="127"/>
    </location>
</feature>
<evidence type="ECO:0000256" key="3">
    <source>
        <dbReference type="RuleBase" id="RU003457"/>
    </source>
</evidence>
<dbReference type="InterPro" id="IPR003829">
    <property type="entry name" value="Pirin_N_dom"/>
</dbReference>
<dbReference type="KEGG" id="cbae:COR50_13740"/>
<evidence type="ECO:0000256" key="1">
    <source>
        <dbReference type="ARBA" id="ARBA00008416"/>
    </source>
</evidence>
<keyword evidence="2" id="KW-0479">Metal-binding</keyword>
<dbReference type="PANTHER" id="PTHR13903:SF8">
    <property type="entry name" value="PIRIN"/>
    <property type="match status" value="1"/>
</dbReference>
<dbReference type="Gene3D" id="2.60.120.10">
    <property type="entry name" value="Jelly Rolls"/>
    <property type="match status" value="2"/>
</dbReference>
<dbReference type="InterPro" id="IPR011051">
    <property type="entry name" value="RmlC_Cupin_sf"/>
</dbReference>
<dbReference type="RefSeq" id="WP_098194516.1">
    <property type="nucleotide sequence ID" value="NZ_CP023777.1"/>
</dbReference>
<feature type="binding site" evidence="2">
    <location>
        <position position="105"/>
    </location>
    <ligand>
        <name>Fe cation</name>
        <dbReference type="ChEBI" id="CHEBI:24875"/>
    </ligand>
</feature>
<dbReference type="GO" id="GO:0046872">
    <property type="term" value="F:metal ion binding"/>
    <property type="evidence" value="ECO:0007669"/>
    <property type="project" value="UniProtKB-KW"/>
</dbReference>
<dbReference type="AlphaFoldDB" id="A0A291QVS9"/>
<keyword evidence="2" id="KW-0408">Iron</keyword>
<protein>
    <submittedName>
        <fullName evidence="6">Nuclease PIN</fullName>
    </submittedName>
</protein>
<dbReference type="SUPFAM" id="SSF51182">
    <property type="entry name" value="RmlC-like cupins"/>
    <property type="match status" value="1"/>
</dbReference>
<evidence type="ECO:0000259" key="4">
    <source>
        <dbReference type="Pfam" id="PF02678"/>
    </source>
</evidence>
<reference evidence="6 7" key="1">
    <citation type="submission" date="2017-10" db="EMBL/GenBank/DDBJ databases">
        <title>Paenichitinophaga pekingensis gen. nov., sp. nov., isolated from activated sludge.</title>
        <authorList>
            <person name="Jin D."/>
            <person name="Kong X."/>
            <person name="Deng Y."/>
            <person name="Bai Z."/>
        </authorList>
    </citation>
    <scope>NUCLEOTIDE SEQUENCE [LARGE SCALE GENOMIC DNA]</scope>
    <source>
        <strain evidence="6 7">13</strain>
    </source>
</reference>
<evidence type="ECO:0000313" key="6">
    <source>
        <dbReference type="EMBL" id="ATL48139.1"/>
    </source>
</evidence>
<dbReference type="Pfam" id="PF05726">
    <property type="entry name" value="Pirin_C"/>
    <property type="match status" value="1"/>
</dbReference>
<dbReference type="PANTHER" id="PTHR13903">
    <property type="entry name" value="PIRIN-RELATED"/>
    <property type="match status" value="1"/>
</dbReference>
<name>A0A291QVS9_9BACT</name>
<evidence type="ECO:0000259" key="5">
    <source>
        <dbReference type="Pfam" id="PF05726"/>
    </source>
</evidence>
<feature type="binding site" evidence="2">
    <location>
        <position position="63"/>
    </location>
    <ligand>
        <name>Fe cation</name>
        <dbReference type="ChEBI" id="CHEBI:24875"/>
    </ligand>
</feature>
<dbReference type="EMBL" id="CP023777">
    <property type="protein sequence ID" value="ATL48139.1"/>
    <property type="molecule type" value="Genomic_DNA"/>
</dbReference>
<keyword evidence="7" id="KW-1185">Reference proteome</keyword>
<dbReference type="InterPro" id="IPR012093">
    <property type="entry name" value="Pirin"/>
</dbReference>
<accession>A0A291QVS9</accession>
<evidence type="ECO:0000256" key="2">
    <source>
        <dbReference type="PIRSR" id="PIRSR006232-1"/>
    </source>
</evidence>
<sequence>MSLRNIQAIVLASLKDMDGVPVWQGFPTAHQDRIDPFLLLHHLQMKVPAYVSPRHAGVPPHPHRGFSPVTFVYKGGVHHRDSRGNNNTVYEGGTQWLNAGMGIIHSERPPADIQEIGGEQEMIQLWVNVPIAHKMDQPSYFSLDADATPTVKTEDGLATIRVVSGDILGTKGAIPTVTPVNTAMISAKAGAKLAWDFPRDHQAFLYILDGALKFTSGEEVGPWNTVVFKQDGEGIQFEVSRDASLFFASGLPIHEKVVAHGPYVMHTETAILEAMRDFQVGKMGILIEE</sequence>
<feature type="domain" description="Pirin C-terminal" evidence="5">
    <location>
        <begin position="185"/>
        <end position="284"/>
    </location>
</feature>
<evidence type="ECO:0000313" key="7">
    <source>
        <dbReference type="Proteomes" id="UP000220133"/>
    </source>
</evidence>
<organism evidence="6 7">
    <name type="scientific">Chitinophaga caeni</name>
    <dbReference type="NCBI Taxonomy" id="2029983"/>
    <lineage>
        <taxon>Bacteria</taxon>
        <taxon>Pseudomonadati</taxon>
        <taxon>Bacteroidota</taxon>
        <taxon>Chitinophagia</taxon>
        <taxon>Chitinophagales</taxon>
        <taxon>Chitinophagaceae</taxon>
        <taxon>Chitinophaga</taxon>
    </lineage>
</organism>